<dbReference type="SUPFAM" id="SSF50494">
    <property type="entry name" value="Trypsin-like serine proteases"/>
    <property type="match status" value="1"/>
</dbReference>
<evidence type="ECO:0000313" key="4">
    <source>
        <dbReference type="Proteomes" id="UP001208570"/>
    </source>
</evidence>
<feature type="domain" description="Peptidase S1" evidence="2">
    <location>
        <begin position="1"/>
        <end position="236"/>
    </location>
</feature>
<evidence type="ECO:0000259" key="2">
    <source>
        <dbReference type="PROSITE" id="PS50240"/>
    </source>
</evidence>
<protein>
    <recommendedName>
        <fullName evidence="2">Peptidase S1 domain-containing protein</fullName>
    </recommendedName>
</protein>
<dbReference type="InterPro" id="IPR009003">
    <property type="entry name" value="Peptidase_S1_PA"/>
</dbReference>
<dbReference type="Proteomes" id="UP001208570">
    <property type="component" value="Unassembled WGS sequence"/>
</dbReference>
<gene>
    <name evidence="3" type="ORF">LSH36_12g06001</name>
</gene>
<dbReference type="CDD" id="cd00190">
    <property type="entry name" value="Tryp_SPc"/>
    <property type="match status" value="1"/>
</dbReference>
<dbReference type="AlphaFoldDB" id="A0AAD9KE43"/>
<dbReference type="GO" id="GO:0006508">
    <property type="term" value="P:proteolysis"/>
    <property type="evidence" value="ECO:0007669"/>
    <property type="project" value="InterPro"/>
</dbReference>
<dbReference type="InterPro" id="IPR001254">
    <property type="entry name" value="Trypsin_dom"/>
</dbReference>
<dbReference type="Pfam" id="PF00089">
    <property type="entry name" value="Trypsin"/>
    <property type="match status" value="2"/>
</dbReference>
<evidence type="ECO:0000313" key="3">
    <source>
        <dbReference type="EMBL" id="KAK2169065.1"/>
    </source>
</evidence>
<dbReference type="PROSITE" id="PS50240">
    <property type="entry name" value="TRYPSIN_DOM"/>
    <property type="match status" value="1"/>
</dbReference>
<feature type="non-terminal residue" evidence="3">
    <location>
        <position position="1"/>
    </location>
</feature>
<dbReference type="Gene3D" id="2.40.10.10">
    <property type="entry name" value="Trypsin-like serine proteases"/>
    <property type="match status" value="1"/>
</dbReference>
<dbReference type="InterPro" id="IPR001314">
    <property type="entry name" value="Peptidase_S1A"/>
</dbReference>
<dbReference type="GO" id="GO:0004252">
    <property type="term" value="F:serine-type endopeptidase activity"/>
    <property type="evidence" value="ECO:0007669"/>
    <property type="project" value="InterPro"/>
</dbReference>
<dbReference type="EMBL" id="JAODUP010000012">
    <property type="protein sequence ID" value="KAK2169065.1"/>
    <property type="molecule type" value="Genomic_DNA"/>
</dbReference>
<keyword evidence="1" id="KW-1015">Disulfide bond</keyword>
<dbReference type="PANTHER" id="PTHR24252">
    <property type="entry name" value="ACROSIN-RELATED"/>
    <property type="match status" value="1"/>
</dbReference>
<evidence type="ECO:0000256" key="1">
    <source>
        <dbReference type="ARBA" id="ARBA00023157"/>
    </source>
</evidence>
<keyword evidence="4" id="KW-1185">Reference proteome</keyword>
<dbReference type="PANTHER" id="PTHR24252:SF7">
    <property type="entry name" value="HYALIN"/>
    <property type="match status" value="1"/>
</dbReference>
<name>A0AAD9KE43_9ANNE</name>
<dbReference type="FunFam" id="2.40.10.10:FF:000068">
    <property type="entry name" value="transmembrane protease serine 2"/>
    <property type="match status" value="1"/>
</dbReference>
<dbReference type="PRINTS" id="PR00722">
    <property type="entry name" value="CHYMOTRYPSIN"/>
</dbReference>
<dbReference type="PROSITE" id="PS00134">
    <property type="entry name" value="TRYPSIN_HIS"/>
    <property type="match status" value="1"/>
</dbReference>
<comment type="caution">
    <text evidence="3">The sequence shown here is derived from an EMBL/GenBank/DDBJ whole genome shotgun (WGS) entry which is preliminary data.</text>
</comment>
<dbReference type="InterPro" id="IPR018114">
    <property type="entry name" value="TRYPSIN_HIS"/>
</dbReference>
<sequence>VSVRKDSYTGSSHFCAGTLISNYLVLTAAHCAAAINPKTSYVVLGNRDRSILSSDSIHRIRKVILHPEYGTQSYENDIALLVLIRAVDFTSGIRPICLPKMPKYGYDNKRVVVSGWGHIIGASNGSSLLQFAPLTVLPVVVCRRYPPFHYLSDKNICAYDRSDYSCKTKVYPVVYVFVFLVTQGDSGSPLAYKNPDDANTFEVIGIQSIGNNCASGYPTIFTRVTSYLDWITSYMKNK</sequence>
<dbReference type="SMART" id="SM00020">
    <property type="entry name" value="Tryp_SPc"/>
    <property type="match status" value="1"/>
</dbReference>
<organism evidence="3 4">
    <name type="scientific">Paralvinella palmiformis</name>
    <dbReference type="NCBI Taxonomy" id="53620"/>
    <lineage>
        <taxon>Eukaryota</taxon>
        <taxon>Metazoa</taxon>
        <taxon>Spiralia</taxon>
        <taxon>Lophotrochozoa</taxon>
        <taxon>Annelida</taxon>
        <taxon>Polychaeta</taxon>
        <taxon>Sedentaria</taxon>
        <taxon>Canalipalpata</taxon>
        <taxon>Terebellida</taxon>
        <taxon>Terebelliformia</taxon>
        <taxon>Alvinellidae</taxon>
        <taxon>Paralvinella</taxon>
    </lineage>
</organism>
<reference evidence="3" key="1">
    <citation type="journal article" date="2023" name="Mol. Biol. Evol.">
        <title>Third-Generation Sequencing Reveals the Adaptive Role of the Epigenome in Three Deep-Sea Polychaetes.</title>
        <authorList>
            <person name="Perez M."/>
            <person name="Aroh O."/>
            <person name="Sun Y."/>
            <person name="Lan Y."/>
            <person name="Juniper S.K."/>
            <person name="Young C.R."/>
            <person name="Angers B."/>
            <person name="Qian P.Y."/>
        </authorList>
    </citation>
    <scope>NUCLEOTIDE SEQUENCE</scope>
    <source>
        <strain evidence="3">P08H-3</strain>
    </source>
</reference>
<accession>A0AAD9KE43</accession>
<dbReference type="InterPro" id="IPR043504">
    <property type="entry name" value="Peptidase_S1_PA_chymotrypsin"/>
</dbReference>
<proteinExistence type="predicted"/>